<accession>A0A378RQ22</accession>
<protein>
    <submittedName>
        <fullName evidence="2">Helix-turn-helix domain</fullName>
    </submittedName>
</protein>
<organism evidence="2 3">
    <name type="scientific">Myroides odoratus</name>
    <name type="common">Flavobacterium odoratum</name>
    <dbReference type="NCBI Taxonomy" id="256"/>
    <lineage>
        <taxon>Bacteria</taxon>
        <taxon>Pseudomonadati</taxon>
        <taxon>Bacteroidota</taxon>
        <taxon>Flavobacteriia</taxon>
        <taxon>Flavobacteriales</taxon>
        <taxon>Flavobacteriaceae</taxon>
        <taxon>Myroides</taxon>
    </lineage>
</organism>
<dbReference type="GO" id="GO:0003677">
    <property type="term" value="F:DNA binding"/>
    <property type="evidence" value="ECO:0007669"/>
    <property type="project" value="InterPro"/>
</dbReference>
<dbReference type="EMBL" id="UGQL01000001">
    <property type="protein sequence ID" value="STZ28401.1"/>
    <property type="molecule type" value="Genomic_DNA"/>
</dbReference>
<gene>
    <name evidence="2" type="ORF">NCTC11179_01945</name>
</gene>
<evidence type="ECO:0000259" key="1">
    <source>
        <dbReference type="PROSITE" id="PS50943"/>
    </source>
</evidence>
<dbReference type="RefSeq" id="WP_115091351.1">
    <property type="nucleotide sequence ID" value="NZ_CP068107.1"/>
</dbReference>
<dbReference type="Proteomes" id="UP000255024">
    <property type="component" value="Unassembled WGS sequence"/>
</dbReference>
<feature type="domain" description="HTH cro/C1-type" evidence="1">
    <location>
        <begin position="26"/>
        <end position="70"/>
    </location>
</feature>
<dbReference type="SMART" id="SM00530">
    <property type="entry name" value="HTH_XRE"/>
    <property type="match status" value="1"/>
</dbReference>
<keyword evidence="3" id="KW-1185">Reference proteome</keyword>
<dbReference type="AlphaFoldDB" id="A0A378RQ22"/>
<dbReference type="Pfam" id="PF13443">
    <property type="entry name" value="HTH_26"/>
    <property type="match status" value="1"/>
</dbReference>
<dbReference type="PROSITE" id="PS50943">
    <property type="entry name" value="HTH_CROC1"/>
    <property type="match status" value="1"/>
</dbReference>
<evidence type="ECO:0000313" key="3">
    <source>
        <dbReference type="Proteomes" id="UP000255024"/>
    </source>
</evidence>
<dbReference type="InterPro" id="IPR010982">
    <property type="entry name" value="Lambda_DNA-bd_dom_sf"/>
</dbReference>
<reference evidence="2 3" key="1">
    <citation type="submission" date="2018-06" db="EMBL/GenBank/DDBJ databases">
        <authorList>
            <consortium name="Pathogen Informatics"/>
            <person name="Doyle S."/>
        </authorList>
    </citation>
    <scope>NUCLEOTIDE SEQUENCE [LARGE SCALE GENOMIC DNA]</scope>
    <source>
        <strain evidence="2 3">NCTC11179</strain>
    </source>
</reference>
<proteinExistence type="predicted"/>
<evidence type="ECO:0000313" key="2">
    <source>
        <dbReference type="EMBL" id="STZ28401.1"/>
    </source>
</evidence>
<dbReference type="SUPFAM" id="SSF47413">
    <property type="entry name" value="lambda repressor-like DNA-binding domains"/>
    <property type="match status" value="1"/>
</dbReference>
<name>A0A378RQ22_MYROD</name>
<dbReference type="InterPro" id="IPR001387">
    <property type="entry name" value="Cro/C1-type_HTH"/>
</dbReference>
<dbReference type="Gene3D" id="1.10.260.40">
    <property type="entry name" value="lambda repressor-like DNA-binding domains"/>
    <property type="match status" value="1"/>
</dbReference>
<sequence>MSIAYEINDRFAESVDHLIKTKKVQSREELSRELGIEPNTLADFISRRTNVGIDVVLKLCDSFGISIEYQLQGKGKMFLDKR</sequence>
<dbReference type="CDD" id="cd00093">
    <property type="entry name" value="HTH_XRE"/>
    <property type="match status" value="1"/>
</dbReference>